<organism evidence="1 2">
    <name type="scientific">Cupriavidus taiwanensis</name>
    <dbReference type="NCBI Taxonomy" id="164546"/>
    <lineage>
        <taxon>Bacteria</taxon>
        <taxon>Pseudomonadati</taxon>
        <taxon>Pseudomonadota</taxon>
        <taxon>Betaproteobacteria</taxon>
        <taxon>Burkholderiales</taxon>
        <taxon>Burkholderiaceae</taxon>
        <taxon>Cupriavidus</taxon>
    </lineage>
</organism>
<name>A0A9Q7UYX8_9BURK</name>
<dbReference type="EMBL" id="LT984814">
    <property type="protein sequence ID" value="SPD66390.1"/>
    <property type="molecule type" value="Genomic_DNA"/>
</dbReference>
<evidence type="ECO:0000313" key="2">
    <source>
        <dbReference type="Proteomes" id="UP000254259"/>
    </source>
</evidence>
<gene>
    <name evidence="1" type="ORF">CBM2636_MP10019</name>
</gene>
<accession>A0A9Q7UYX8</accession>
<proteinExistence type="predicted"/>
<dbReference type="AlphaFoldDB" id="A0A9Q7UYX8"/>
<reference evidence="1 2" key="1">
    <citation type="submission" date="2018-01" db="EMBL/GenBank/DDBJ databases">
        <authorList>
            <person name="Clerissi C."/>
        </authorList>
    </citation>
    <scope>NUCLEOTIDE SEQUENCE [LARGE SCALE GENOMIC DNA]</scope>
    <source>
        <strain evidence="1">Cupriavidus taiwanensis SWF 66322</strain>
        <plasmid evidence="2">cbm2636_mp</plasmid>
    </source>
</reference>
<sequence>MRAVWQPLQVLLTDEGLNGLHVHVINETAQPRTVRLTLRCLRDGEVVAAQAQQVLTLHPSESCRIAAAAMLDGSSISPTPTDSGRPPTTWCWPRCMPMTTAPARR</sequence>
<protein>
    <submittedName>
        <fullName evidence="1">Uncharacterized protein</fullName>
    </submittedName>
</protein>
<keyword evidence="1" id="KW-0614">Plasmid</keyword>
<dbReference type="Proteomes" id="UP000254259">
    <property type="component" value="Plasmid CBM2636_mp"/>
</dbReference>
<geneLocation type="plasmid" evidence="2">
    <name>cbm2636_mp</name>
</geneLocation>
<evidence type="ECO:0000313" key="1">
    <source>
        <dbReference type="EMBL" id="SPD66390.1"/>
    </source>
</evidence>